<comment type="caution">
    <text evidence="1">The sequence shown here is derived from an EMBL/GenBank/DDBJ whole genome shotgun (WGS) entry which is preliminary data.</text>
</comment>
<gene>
    <name evidence="1" type="ORF">CJD36_008225</name>
</gene>
<organism evidence="1 2">
    <name type="scientific">Flavipsychrobacter stenotrophus</name>
    <dbReference type="NCBI Taxonomy" id="2077091"/>
    <lineage>
        <taxon>Bacteria</taxon>
        <taxon>Pseudomonadati</taxon>
        <taxon>Bacteroidota</taxon>
        <taxon>Chitinophagia</taxon>
        <taxon>Chitinophagales</taxon>
        <taxon>Chitinophagaceae</taxon>
        <taxon>Flavipsychrobacter</taxon>
    </lineage>
</organism>
<sequence>MAERMLVSTRHWIKRGYARNCNAAKEDLQKVIDAYNLIGVADLTGIDEVYQLICDADLLIFEKQTGGGAKVMTAKDERLPVNKQVAKSLFQKPAGYEALKSAILEFVRASKRGYGSVGMPDCLSLGVERLRSFYSFENNMLDFSAQQKVIIEEIANVYAYTEIGQARLMFFQDLAKSLQKHGKKMKLPYAPSLMEIPVEAFTQLMERCMNSFNMETGEMQAKGDLQFAGDQRE</sequence>
<keyword evidence="2" id="KW-1185">Reference proteome</keyword>
<evidence type="ECO:0000313" key="2">
    <source>
        <dbReference type="Proteomes" id="UP000239872"/>
    </source>
</evidence>
<dbReference type="RefSeq" id="WP_105038651.1">
    <property type="nucleotide sequence ID" value="NZ_PPSL01000002.1"/>
</dbReference>
<name>A0A2S7SYT2_9BACT</name>
<evidence type="ECO:0000313" key="1">
    <source>
        <dbReference type="EMBL" id="PQJ11771.1"/>
    </source>
</evidence>
<dbReference type="Proteomes" id="UP000239872">
    <property type="component" value="Unassembled WGS sequence"/>
</dbReference>
<protein>
    <submittedName>
        <fullName evidence="1">Uncharacterized protein</fullName>
    </submittedName>
</protein>
<reference evidence="1 2" key="1">
    <citation type="submission" date="2018-01" db="EMBL/GenBank/DDBJ databases">
        <title>A novel member of the phylum Bacteroidetes isolated from glacier ice.</title>
        <authorList>
            <person name="Liu Q."/>
            <person name="Xin Y.-H."/>
        </authorList>
    </citation>
    <scope>NUCLEOTIDE SEQUENCE [LARGE SCALE GENOMIC DNA]</scope>
    <source>
        <strain evidence="1 2">RB1R16</strain>
    </source>
</reference>
<dbReference type="EMBL" id="PPSL01000002">
    <property type="protein sequence ID" value="PQJ11771.1"/>
    <property type="molecule type" value="Genomic_DNA"/>
</dbReference>
<dbReference type="AlphaFoldDB" id="A0A2S7SYT2"/>
<proteinExistence type="predicted"/>
<accession>A0A2S7SYT2</accession>